<evidence type="ECO:0000259" key="3">
    <source>
        <dbReference type="Pfam" id="PF03968"/>
    </source>
</evidence>
<dbReference type="AlphaFoldDB" id="F3Z3C8"/>
<accession>F3Z3C8</accession>
<feature type="domain" description="Organic solvent tolerance-like N-terminal" evidence="3">
    <location>
        <begin position="33"/>
        <end position="157"/>
    </location>
</feature>
<dbReference type="Gene3D" id="2.60.450.10">
    <property type="entry name" value="Lipopolysaccharide (LPS) transport protein A like domain"/>
    <property type="match status" value="1"/>
</dbReference>
<evidence type="ECO:0000256" key="1">
    <source>
        <dbReference type="ARBA" id="ARBA00022729"/>
    </source>
</evidence>
<proteinExistence type="predicted"/>
<dbReference type="GO" id="GO:0017089">
    <property type="term" value="F:glycolipid transfer activity"/>
    <property type="evidence" value="ECO:0007669"/>
    <property type="project" value="TreeGrafter"/>
</dbReference>
<evidence type="ECO:0000313" key="5">
    <source>
        <dbReference type="Proteomes" id="UP000007844"/>
    </source>
</evidence>
<dbReference type="GO" id="GO:0009279">
    <property type="term" value="C:cell outer membrane"/>
    <property type="evidence" value="ECO:0007669"/>
    <property type="project" value="TreeGrafter"/>
</dbReference>
<dbReference type="eggNOG" id="COG1934">
    <property type="taxonomic scope" value="Bacteria"/>
</dbReference>
<evidence type="ECO:0000313" key="4">
    <source>
        <dbReference type="EMBL" id="EGJ51468.1"/>
    </source>
</evidence>
<dbReference type="HOGENOM" id="CLU_095993_7_1_7"/>
<dbReference type="RefSeq" id="WP_014261102.1">
    <property type="nucleotide sequence ID" value="NC_016629.1"/>
</dbReference>
<keyword evidence="1 2" id="KW-0732">Signal</keyword>
<dbReference type="Pfam" id="PF03968">
    <property type="entry name" value="LptD_N"/>
    <property type="match status" value="1"/>
</dbReference>
<name>F3Z3C8_DESAF</name>
<feature type="chain" id="PRO_5003303409" evidence="2">
    <location>
        <begin position="25"/>
        <end position="184"/>
    </location>
</feature>
<dbReference type="STRING" id="690850.Desaf_3171"/>
<keyword evidence="5" id="KW-1185">Reference proteome</keyword>
<dbReference type="EMBL" id="CP003221">
    <property type="protein sequence ID" value="EGJ51468.1"/>
    <property type="molecule type" value="Genomic_DNA"/>
</dbReference>
<dbReference type="PANTHER" id="PTHR36504:SF1">
    <property type="entry name" value="LIPOPOLYSACCHARIDE EXPORT SYSTEM PROTEIN LPTA"/>
    <property type="match status" value="1"/>
</dbReference>
<evidence type="ECO:0000256" key="2">
    <source>
        <dbReference type="SAM" id="SignalP"/>
    </source>
</evidence>
<dbReference type="InterPro" id="IPR005653">
    <property type="entry name" value="OstA-like_N"/>
</dbReference>
<organism evidence="4 5">
    <name type="scientific">Desulfocurvibacter africanus subsp. africanus str. Walvis Bay</name>
    <dbReference type="NCBI Taxonomy" id="690850"/>
    <lineage>
        <taxon>Bacteria</taxon>
        <taxon>Pseudomonadati</taxon>
        <taxon>Thermodesulfobacteriota</taxon>
        <taxon>Desulfovibrionia</taxon>
        <taxon>Desulfovibrionales</taxon>
        <taxon>Desulfovibrionaceae</taxon>
        <taxon>Desulfocurvibacter</taxon>
    </lineage>
</organism>
<dbReference type="GO" id="GO:0030288">
    <property type="term" value="C:outer membrane-bounded periplasmic space"/>
    <property type="evidence" value="ECO:0007669"/>
    <property type="project" value="TreeGrafter"/>
</dbReference>
<dbReference type="KEGG" id="daf:Desaf_3171"/>
<feature type="signal peptide" evidence="2">
    <location>
        <begin position="1"/>
        <end position="24"/>
    </location>
</feature>
<reference evidence="4 5" key="1">
    <citation type="journal article" date="2011" name="J. Bacteriol.">
        <title>Genome sequence of the mercury-methylating and pleomorphic Desulfovibrio africanus Strain Walvis Bay.</title>
        <authorList>
            <person name="Brown S.D."/>
            <person name="Wall J.D."/>
            <person name="Kucken A.M."/>
            <person name="Gilmour C.C."/>
            <person name="Podar M."/>
            <person name="Brandt C.C."/>
            <person name="Teshima H."/>
            <person name="Detter J.C."/>
            <person name="Han C.S."/>
            <person name="Land M.L."/>
            <person name="Lucas S."/>
            <person name="Han J."/>
            <person name="Pennacchio L."/>
            <person name="Nolan M."/>
            <person name="Pitluck S."/>
            <person name="Woyke T."/>
            <person name="Goodwin L."/>
            <person name="Palumbo A.V."/>
            <person name="Elias D.A."/>
        </authorList>
    </citation>
    <scope>NUCLEOTIDE SEQUENCE [LARGE SCALE GENOMIC DNA]</scope>
    <source>
        <strain evidence="4 5">Walvis Bay</strain>
    </source>
</reference>
<sequence precursor="true">MHPSHLIVFLICAMAWILPITAQAAEENLVPTKVTADRLTYSQEGNRAVFEGKVHVVRQDMELWADRIEIDLRPNGDGKSGASGPDMAFATTEGASRINRIIALGNVRMRRGQSEGKCRKATYLADKSMIILEGDPVLKEGENTLQGKEIRIYINENRSEVIGNTKRPVEMIFVTPEKGAEKKK</sequence>
<dbReference type="InterPro" id="IPR052037">
    <property type="entry name" value="LPS_export_LptA"/>
</dbReference>
<dbReference type="GO" id="GO:0015920">
    <property type="term" value="P:lipopolysaccharide transport"/>
    <property type="evidence" value="ECO:0007669"/>
    <property type="project" value="TreeGrafter"/>
</dbReference>
<dbReference type="PANTHER" id="PTHR36504">
    <property type="entry name" value="LIPOPOLYSACCHARIDE EXPORT SYSTEM PROTEIN LPTA"/>
    <property type="match status" value="1"/>
</dbReference>
<dbReference type="Proteomes" id="UP000007844">
    <property type="component" value="Chromosome"/>
</dbReference>
<protein>
    <submittedName>
        <fullName evidence="4">OstA family protein</fullName>
    </submittedName>
</protein>
<gene>
    <name evidence="4" type="ORF">Desaf_3171</name>
</gene>